<keyword evidence="1" id="KW-1133">Transmembrane helix</keyword>
<feature type="transmembrane region" description="Helical" evidence="1">
    <location>
        <begin position="21"/>
        <end position="40"/>
    </location>
</feature>
<keyword evidence="1" id="KW-0812">Transmembrane</keyword>
<dbReference type="EMBL" id="ATBP01000085">
    <property type="protein sequence ID" value="ETR73135.1"/>
    <property type="molecule type" value="Genomic_DNA"/>
</dbReference>
<evidence type="ECO:0000313" key="2">
    <source>
        <dbReference type="EMBL" id="ETR73135.1"/>
    </source>
</evidence>
<feature type="transmembrane region" description="Helical" evidence="1">
    <location>
        <begin position="60"/>
        <end position="78"/>
    </location>
</feature>
<evidence type="ECO:0000256" key="1">
    <source>
        <dbReference type="SAM" id="Phobius"/>
    </source>
</evidence>
<dbReference type="Proteomes" id="UP000189670">
    <property type="component" value="Unassembled WGS sequence"/>
</dbReference>
<reference evidence="3" key="1">
    <citation type="submission" date="2012-11" db="EMBL/GenBank/DDBJ databases">
        <authorList>
            <person name="Lucero-Rivera Y.E."/>
            <person name="Tovar-Ramirez D."/>
        </authorList>
    </citation>
    <scope>NUCLEOTIDE SEQUENCE [LARGE SCALE GENOMIC DNA]</scope>
    <source>
        <strain evidence="3">Araruama</strain>
    </source>
</reference>
<dbReference type="AlphaFoldDB" id="A0A1V1PEN7"/>
<feature type="transmembrane region" description="Helical" evidence="1">
    <location>
        <begin position="98"/>
        <end position="117"/>
    </location>
</feature>
<sequence length="120" mass="13324">MASGAVAKKIIRGSSWQRHDFFLGVEFTLATMSSALIYLFDLIKIISESTENSESMLTKFTATAAFIALIFFLLLYVLSMHQDWQKKDNSPKGQIIRLGIIANVIGSGLLAFFILFVKGV</sequence>
<accession>A0A1V1PEN7</accession>
<evidence type="ECO:0000313" key="3">
    <source>
        <dbReference type="Proteomes" id="UP000189670"/>
    </source>
</evidence>
<keyword evidence="1" id="KW-0472">Membrane</keyword>
<gene>
    <name evidence="2" type="ORF">OMM_07132</name>
</gene>
<protein>
    <recommendedName>
        <fullName evidence="4">DUF202 domain-containing protein</fullName>
    </recommendedName>
</protein>
<name>A0A1V1PEN7_9BACT</name>
<evidence type="ECO:0008006" key="4">
    <source>
        <dbReference type="Google" id="ProtNLM"/>
    </source>
</evidence>
<proteinExistence type="predicted"/>
<comment type="caution">
    <text evidence="2">The sequence shown here is derived from an EMBL/GenBank/DDBJ whole genome shotgun (WGS) entry which is preliminary data.</text>
</comment>
<organism evidence="2 3">
    <name type="scientific">Candidatus Magnetoglobus multicellularis str. Araruama</name>
    <dbReference type="NCBI Taxonomy" id="890399"/>
    <lineage>
        <taxon>Bacteria</taxon>
        <taxon>Pseudomonadati</taxon>
        <taxon>Thermodesulfobacteriota</taxon>
        <taxon>Desulfobacteria</taxon>
        <taxon>Desulfobacterales</taxon>
        <taxon>Desulfobacteraceae</taxon>
        <taxon>Candidatus Magnetoglobus</taxon>
    </lineage>
</organism>